<comment type="caution">
    <text evidence="2">The sequence shown here is derived from an EMBL/GenBank/DDBJ whole genome shotgun (WGS) entry which is preliminary data.</text>
</comment>
<keyword evidence="3" id="KW-1185">Reference proteome</keyword>
<name>A0ABX2I2D8_ANAHA</name>
<evidence type="ECO:0000313" key="3">
    <source>
        <dbReference type="Proteomes" id="UP001644750"/>
    </source>
</evidence>
<gene>
    <name evidence="2" type="ORF">G5A72_14075</name>
</gene>
<dbReference type="RefSeq" id="WP_173726161.1">
    <property type="nucleotide sequence ID" value="NZ_JAAIQB010000031.1"/>
</dbReference>
<protein>
    <submittedName>
        <fullName evidence="2">Uncharacterized protein</fullName>
    </submittedName>
</protein>
<evidence type="ECO:0000313" key="2">
    <source>
        <dbReference type="EMBL" id="NSJ80683.1"/>
    </source>
</evidence>
<dbReference type="Proteomes" id="UP001644750">
    <property type="component" value="Unassembled WGS sequence"/>
</dbReference>
<dbReference type="EMBL" id="JAAITB010000037">
    <property type="protein sequence ID" value="NSJ80683.1"/>
    <property type="molecule type" value="Genomic_DNA"/>
</dbReference>
<feature type="compositionally biased region" description="Polar residues" evidence="1">
    <location>
        <begin position="1"/>
        <end position="14"/>
    </location>
</feature>
<sequence>MSFQDELNQVTQTPEDIKSQKDKQSYTYGVNEAYRAHQEIKKALLECAKEGKYDDYNLKKRITYKYRDDYFFNDVLDLRIRDVFINKSFFNRGGEYAHEARFDMKDSIAFNAYMEKLEELCKNDEIFIELKVYYNSVRGQKIYNIDEKFVDYALSVSDVQLYIICIVEY</sequence>
<reference evidence="2 3" key="1">
    <citation type="journal article" date="2020" name="Cell Host Microbe">
        <title>Functional and Genomic Variation between Human-Derived Isolates of Lachnospiraceae Reveals Inter- and Intra-Species Diversity.</title>
        <authorList>
            <person name="Sorbara M.T."/>
            <person name="Littmann E.R."/>
            <person name="Fontana E."/>
            <person name="Moody T.U."/>
            <person name="Kohout C.E."/>
            <person name="Gjonbalaj M."/>
            <person name="Eaton V."/>
            <person name="Seok R."/>
            <person name="Leiner I.M."/>
            <person name="Pamer E.G."/>
        </authorList>
    </citation>
    <scope>NUCLEOTIDE SEQUENCE [LARGE SCALE GENOMIC DNA]</scope>
    <source>
        <strain evidence="2 3">MSK.14.57</strain>
    </source>
</reference>
<feature type="region of interest" description="Disordered" evidence="1">
    <location>
        <begin position="1"/>
        <end position="23"/>
    </location>
</feature>
<evidence type="ECO:0000256" key="1">
    <source>
        <dbReference type="SAM" id="MobiDB-lite"/>
    </source>
</evidence>
<accession>A0ABX2I2D8</accession>
<proteinExistence type="predicted"/>
<organism evidence="2 3">
    <name type="scientific">Anaerostipes hadrus</name>
    <dbReference type="NCBI Taxonomy" id="649756"/>
    <lineage>
        <taxon>Bacteria</taxon>
        <taxon>Bacillati</taxon>
        <taxon>Bacillota</taxon>
        <taxon>Clostridia</taxon>
        <taxon>Lachnospirales</taxon>
        <taxon>Lachnospiraceae</taxon>
        <taxon>Anaerostipes</taxon>
    </lineage>
</organism>